<gene>
    <name evidence="9" type="primary">LOC109466098</name>
</gene>
<dbReference type="SMART" id="SM00243">
    <property type="entry name" value="GAS2"/>
    <property type="match status" value="1"/>
</dbReference>
<feature type="compositionally biased region" description="Polar residues" evidence="5">
    <location>
        <begin position="439"/>
        <end position="465"/>
    </location>
</feature>
<evidence type="ECO:0000313" key="9">
    <source>
        <dbReference type="RefSeq" id="XP_019619283.1"/>
    </source>
</evidence>
<feature type="compositionally biased region" description="Basic and acidic residues" evidence="5">
    <location>
        <begin position="521"/>
        <end position="538"/>
    </location>
</feature>
<feature type="compositionally biased region" description="Polar residues" evidence="5">
    <location>
        <begin position="1277"/>
        <end position="1290"/>
    </location>
</feature>
<comment type="similarity">
    <text evidence="4">Belongs to the GAS2 family.</text>
</comment>
<dbReference type="GO" id="GO:0008093">
    <property type="term" value="F:cytoskeletal anchor activity"/>
    <property type="evidence" value="ECO:0007669"/>
    <property type="project" value="TreeGrafter"/>
</dbReference>
<reference evidence="9" key="1">
    <citation type="submission" date="2025-08" db="UniProtKB">
        <authorList>
            <consortium name="RefSeq"/>
        </authorList>
    </citation>
    <scope>IDENTIFICATION</scope>
    <source>
        <tissue evidence="9">Gonad</tissue>
    </source>
</reference>
<evidence type="ECO:0000256" key="1">
    <source>
        <dbReference type="ARBA" id="ARBA00004245"/>
    </source>
</evidence>
<dbReference type="GO" id="GO:0005884">
    <property type="term" value="C:actin filament"/>
    <property type="evidence" value="ECO:0007669"/>
    <property type="project" value="TreeGrafter"/>
</dbReference>
<dbReference type="GO" id="GO:1904825">
    <property type="term" value="P:protein localization to microtubule plus-end"/>
    <property type="evidence" value="ECO:0007669"/>
    <property type="project" value="TreeGrafter"/>
</dbReference>
<feature type="compositionally biased region" description="Basic residues" evidence="5">
    <location>
        <begin position="424"/>
        <end position="435"/>
    </location>
</feature>
<feature type="compositionally biased region" description="Polar residues" evidence="5">
    <location>
        <begin position="474"/>
        <end position="494"/>
    </location>
</feature>
<dbReference type="GO" id="GO:0031110">
    <property type="term" value="P:regulation of microtubule polymerization or depolymerization"/>
    <property type="evidence" value="ECO:0007669"/>
    <property type="project" value="TreeGrafter"/>
</dbReference>
<dbReference type="InterPro" id="IPR001715">
    <property type="entry name" value="CH_dom"/>
</dbReference>
<dbReference type="RefSeq" id="XP_019619283.1">
    <property type="nucleotide sequence ID" value="XM_019763724.1"/>
</dbReference>
<feature type="compositionally biased region" description="Acidic residues" evidence="5">
    <location>
        <begin position="1455"/>
        <end position="1467"/>
    </location>
</feature>
<dbReference type="GO" id="GO:0008017">
    <property type="term" value="F:microtubule binding"/>
    <property type="evidence" value="ECO:0007669"/>
    <property type="project" value="InterPro"/>
</dbReference>
<evidence type="ECO:0000256" key="2">
    <source>
        <dbReference type="ARBA" id="ARBA00022490"/>
    </source>
</evidence>
<dbReference type="Pfam" id="PF00307">
    <property type="entry name" value="CH"/>
    <property type="match status" value="1"/>
</dbReference>
<accession>A0A6P4Y4G3</accession>
<feature type="domain" description="Calponin-homology (CH)" evidence="6">
    <location>
        <begin position="30"/>
        <end position="156"/>
    </location>
</feature>
<feature type="compositionally biased region" description="Basic and acidic residues" evidence="5">
    <location>
        <begin position="587"/>
        <end position="621"/>
    </location>
</feature>
<feature type="compositionally biased region" description="Basic and acidic residues" evidence="5">
    <location>
        <begin position="760"/>
        <end position="840"/>
    </location>
</feature>
<feature type="compositionally biased region" description="Basic and acidic residues" evidence="5">
    <location>
        <begin position="1000"/>
        <end position="1015"/>
    </location>
</feature>
<feature type="compositionally biased region" description="Basic residues" evidence="5">
    <location>
        <begin position="1231"/>
        <end position="1252"/>
    </location>
</feature>
<dbReference type="InterPro" id="IPR036872">
    <property type="entry name" value="CH_dom_sf"/>
</dbReference>
<feature type="compositionally biased region" description="Basic and acidic residues" evidence="5">
    <location>
        <begin position="1258"/>
        <end position="1267"/>
    </location>
</feature>
<dbReference type="KEGG" id="bbel:109466098"/>
<feature type="compositionally biased region" description="Polar residues" evidence="5">
    <location>
        <begin position="965"/>
        <end position="979"/>
    </location>
</feature>
<feature type="region of interest" description="Disordered" evidence="5">
    <location>
        <begin position="273"/>
        <end position="912"/>
    </location>
</feature>
<dbReference type="GO" id="GO:0001578">
    <property type="term" value="P:microtubule bundle formation"/>
    <property type="evidence" value="ECO:0007669"/>
    <property type="project" value="TreeGrafter"/>
</dbReference>
<feature type="domain" description="GAR" evidence="7">
    <location>
        <begin position="189"/>
        <end position="261"/>
    </location>
</feature>
<dbReference type="SMART" id="SM00033">
    <property type="entry name" value="CH"/>
    <property type="match status" value="1"/>
</dbReference>
<evidence type="ECO:0000259" key="7">
    <source>
        <dbReference type="PROSITE" id="PS51460"/>
    </source>
</evidence>
<feature type="compositionally biased region" description="Basic and acidic residues" evidence="5">
    <location>
        <begin position="944"/>
        <end position="963"/>
    </location>
</feature>
<evidence type="ECO:0000256" key="3">
    <source>
        <dbReference type="ARBA" id="ARBA00023212"/>
    </source>
</evidence>
<comment type="subcellular location">
    <subcellularLocation>
        <location evidence="1">Cytoplasm</location>
        <location evidence="1">Cytoskeleton</location>
    </subcellularLocation>
</comment>
<dbReference type="Pfam" id="PF02187">
    <property type="entry name" value="GAS2"/>
    <property type="match status" value="1"/>
</dbReference>
<name>A0A6P4Y4G3_BRABE</name>
<keyword evidence="8" id="KW-1185">Reference proteome</keyword>
<proteinExistence type="inferred from homology"/>
<feature type="region of interest" description="Disordered" evidence="5">
    <location>
        <begin position="1439"/>
        <end position="1467"/>
    </location>
</feature>
<keyword evidence="3" id="KW-0206">Cytoskeleton</keyword>
<dbReference type="SUPFAM" id="SSF47576">
    <property type="entry name" value="Calponin-homology domain, CH-domain"/>
    <property type="match status" value="1"/>
</dbReference>
<feature type="compositionally biased region" description="Low complexity" evidence="5">
    <location>
        <begin position="283"/>
        <end position="304"/>
    </location>
</feature>
<feature type="compositionally biased region" description="Basic and acidic residues" evidence="5">
    <location>
        <begin position="886"/>
        <end position="904"/>
    </location>
</feature>
<dbReference type="InterPro" id="IPR003108">
    <property type="entry name" value="GAR_dom"/>
</dbReference>
<dbReference type="SUPFAM" id="SSF143575">
    <property type="entry name" value="GAS2 domain-like"/>
    <property type="match status" value="1"/>
</dbReference>
<dbReference type="OrthoDB" id="206130at2759"/>
<feature type="compositionally biased region" description="Acidic residues" evidence="5">
    <location>
        <begin position="1087"/>
        <end position="1097"/>
    </location>
</feature>
<evidence type="ECO:0000256" key="5">
    <source>
        <dbReference type="SAM" id="MobiDB-lite"/>
    </source>
</evidence>
<protein>
    <submittedName>
        <fullName evidence="9">Serine/arginine repetitive matrix protein 2-like</fullName>
    </submittedName>
</protein>
<feature type="compositionally biased region" description="Polar residues" evidence="5">
    <location>
        <begin position="849"/>
        <end position="861"/>
    </location>
</feature>
<evidence type="ECO:0000256" key="4">
    <source>
        <dbReference type="ARBA" id="ARBA00038441"/>
    </source>
</evidence>
<feature type="compositionally biased region" description="Basic and acidic residues" evidence="5">
    <location>
        <begin position="668"/>
        <end position="727"/>
    </location>
</feature>
<feature type="compositionally biased region" description="Basic and acidic residues" evidence="5">
    <location>
        <begin position="1152"/>
        <end position="1190"/>
    </location>
</feature>
<dbReference type="Gene3D" id="3.30.920.20">
    <property type="entry name" value="Gas2-like domain"/>
    <property type="match status" value="1"/>
</dbReference>
<dbReference type="GO" id="GO:0051764">
    <property type="term" value="P:actin crosslink formation"/>
    <property type="evidence" value="ECO:0007669"/>
    <property type="project" value="TreeGrafter"/>
</dbReference>
<feature type="compositionally biased region" description="Basic and acidic residues" evidence="5">
    <location>
        <begin position="1066"/>
        <end position="1077"/>
    </location>
</feature>
<organism evidence="8 9">
    <name type="scientific">Branchiostoma belcheri</name>
    <name type="common">Amphioxus</name>
    <dbReference type="NCBI Taxonomy" id="7741"/>
    <lineage>
        <taxon>Eukaryota</taxon>
        <taxon>Metazoa</taxon>
        <taxon>Chordata</taxon>
        <taxon>Cephalochordata</taxon>
        <taxon>Leptocardii</taxon>
        <taxon>Amphioxiformes</taxon>
        <taxon>Branchiostomatidae</taxon>
        <taxon>Branchiostoma</taxon>
    </lineage>
</organism>
<dbReference type="GeneID" id="109466098"/>
<evidence type="ECO:0000259" key="6">
    <source>
        <dbReference type="PROSITE" id="PS50021"/>
    </source>
</evidence>
<feature type="compositionally biased region" description="Basic and acidic residues" evidence="5">
    <location>
        <begin position="548"/>
        <end position="577"/>
    </location>
</feature>
<sequence>MADLEYLTERVRAAASTSIRPFSSSQEYLYAMKEDLADWLNTLFELELTVGNFVPRLETGVILCHLANMVRHKAMEYLEDHPGVRLSVPGDADISPSGNAEPGTFRARENVAIFIDWCRRRSGVSDSLMFETNDLIEGRNERSFVLCLLEVARRGAKFGMLAPMLIQMEQEIEEEIREEAPPPPQRRVCDLSSLDDMVRELVSRCTCPDQFPMLRVDEGKYRIGNASTLVFVRVLRNHVMIRVGGGWDTLEHYLDKHDPCRCMSRVHRQPRSFAGSAFEQRRPSPVSSSSRSSISPSPRASIDSGRPTRSSLDMGRSSRGSLDSGTPARTPRSSVEERRPSSGSSRYGGGPPSRLAVDPGPYRAMNGPLSPSSSVSSDTSDVGAHGPITSPRQRNLASSPKRARSVGNLLEEDAEDVKENVAQRPRRSGIPRPLRKSSDNLLAKSTGNLAKSTGNLAKSTENLNRSLPAPRAVSSRSLQQQHRSKSMANLTNREAYNEGGRRGSAGISPRYRQQPAAVDRNAARSRSDMTSRDSRNKSFDAGSSTARSRSDMTDRQTRSKSQSREQQQRKISSEKMPRASSATSKISEPKRSKKEETVLVISRNKEGTHRLEREPSDEKISYRNCSHPVGYGYAAEGSKREDGPSSSKPSHIPTASPRSRVPAPTRSRSPDHARSVGRVREDRSQSRERRLADPAEFRSKSPDRRSREPQQTVWRRDGRVPSPDRRQTYQTSPRQSPTHKKSTEKAPPLGHRSQSFDLYLESHELDHESEDRPGSRGKKFSDVRTSRERQMTSPRRGSEPIRSSDGRFTSPERKRLQEAGRSPSPDRKRLTEVRETETKYLPEYVKPSTKAQKVVTEQRTPPDSFPESRRTFVETMEEEEEVTSPSRDRSPSQERYMRHTRSIDRPPVNPDVPFFYEKNDKLALKTEKVTPSSVQLIKELMEKREQEAKLTSPTRKDAIDVGKTESPSLSPTRKTTPDTSRPLDLQTRLSPRALAAKGQSKTEKASPVLEERSDSESSCSVSSPSTDRSPNDDTGTFVVESAHSPTRSPKAKAATKTEVSQQADVRLSDEREEERVSVHVFKHMHSDDDERTSDDELPTLTEPGPMVERSSSFPYDDVRTSSEDWEDLDDSGYHGSATVTDATELPNGRFKTARDKKLSNHKKDIHTRELRTDEIECLERGYGEQQKDTVKSPTSPERPRPVPAPRKNVKNSLKVESPPASRESPETSPTHKQRTSRLKPKTRVPSFHKLRPLIRVPSRKDPKKDGLSRIPKPVYRKSQSPKDGTSTSPGPTSPVRRTKRHDTDDSGIDLSTSGSRNYLVKTKSPTEDYSLGSPTRGYEVFSDSSPRQPADEKVVTPRDSGIDLWNGRGKGTPESSPVRSKGENFKKNEPVLSRSGPLKATQDFGKTFSLRDMNRNAKKYQSAGARTISVSKFRYDSEMNSEFDDQASWPRSESPEGEVIEEEVAYF</sequence>
<dbReference type="Gene3D" id="1.10.418.10">
    <property type="entry name" value="Calponin-like domain"/>
    <property type="match status" value="1"/>
</dbReference>
<feature type="compositionally biased region" description="Low complexity" evidence="5">
    <location>
        <begin position="1016"/>
        <end position="1028"/>
    </location>
</feature>
<dbReference type="GO" id="GO:0001725">
    <property type="term" value="C:stress fiber"/>
    <property type="evidence" value="ECO:0007669"/>
    <property type="project" value="TreeGrafter"/>
</dbReference>
<dbReference type="PANTHER" id="PTHR46756">
    <property type="entry name" value="TRANSGELIN"/>
    <property type="match status" value="1"/>
</dbReference>
<dbReference type="InterPro" id="IPR036534">
    <property type="entry name" value="GAR_dom_sf"/>
</dbReference>
<dbReference type="PROSITE" id="PS51460">
    <property type="entry name" value="GAR"/>
    <property type="match status" value="1"/>
</dbReference>
<evidence type="ECO:0000313" key="8">
    <source>
        <dbReference type="Proteomes" id="UP000515135"/>
    </source>
</evidence>
<feature type="compositionally biased region" description="Low complexity" evidence="5">
    <location>
        <begin position="370"/>
        <end position="382"/>
    </location>
</feature>
<dbReference type="Proteomes" id="UP000515135">
    <property type="component" value="Unplaced"/>
</dbReference>
<dbReference type="GO" id="GO:0005737">
    <property type="term" value="C:cytoplasm"/>
    <property type="evidence" value="ECO:0007669"/>
    <property type="project" value="TreeGrafter"/>
</dbReference>
<keyword evidence="2" id="KW-0963">Cytoplasm</keyword>
<dbReference type="GO" id="GO:0035371">
    <property type="term" value="C:microtubule plus-end"/>
    <property type="evidence" value="ECO:0007669"/>
    <property type="project" value="TreeGrafter"/>
</dbReference>
<feature type="region of interest" description="Disordered" evidence="5">
    <location>
        <begin position="944"/>
        <end position="1403"/>
    </location>
</feature>
<dbReference type="PROSITE" id="PS50021">
    <property type="entry name" value="CH"/>
    <property type="match status" value="1"/>
</dbReference>
<dbReference type="PANTHER" id="PTHR46756:SF18">
    <property type="entry name" value="GAS2-LIKE PROTEIN PICKLED EGGS"/>
    <property type="match status" value="1"/>
</dbReference>
<feature type="compositionally biased region" description="Basic and acidic residues" evidence="5">
    <location>
        <begin position="1380"/>
        <end position="1389"/>
    </location>
</feature>
<dbReference type="GO" id="GO:0051015">
    <property type="term" value="F:actin filament binding"/>
    <property type="evidence" value="ECO:0007669"/>
    <property type="project" value="TreeGrafter"/>
</dbReference>
<dbReference type="CDD" id="cd21268">
    <property type="entry name" value="CH_GAS2L1_2"/>
    <property type="match status" value="1"/>
</dbReference>